<accession>A0ACB8VHQ5</accession>
<reference evidence="1" key="1">
    <citation type="submission" date="2022-04" db="EMBL/GenBank/DDBJ databases">
        <title>Jade perch genome.</title>
        <authorList>
            <person name="Chao B."/>
        </authorList>
    </citation>
    <scope>NUCLEOTIDE SEQUENCE</scope>
    <source>
        <strain evidence="1">CB-2022</strain>
    </source>
</reference>
<proteinExistence type="predicted"/>
<name>A0ACB8VHQ5_9TELE</name>
<comment type="caution">
    <text evidence="1">The sequence shown here is derived from an EMBL/GenBank/DDBJ whole genome shotgun (WGS) entry which is preliminary data.</text>
</comment>
<protein>
    <submittedName>
        <fullName evidence="1">Uncharacterized protein</fullName>
    </submittedName>
</protein>
<evidence type="ECO:0000313" key="1">
    <source>
        <dbReference type="EMBL" id="KAI3355011.1"/>
    </source>
</evidence>
<gene>
    <name evidence="1" type="ORF">L3Q82_004556</name>
</gene>
<sequence length="307" mass="32744">MSPLSCPGNASVVPPGRAGGSVWGEGSLGISAQTAASATQSQIKRDEDGWMDGPTVDLESDCLRLWTGVFYTDNAEFKQVPLIQLSFVWVFGSALAEPPVSTFGVVQYSIPMAAEISQSGGVCLIGGHVAPWPVETTGLRTGSLRLELENQRSSCASQPVASTPAIHLPARFPPSFLLSLPPEPLGICSKPGKSLEASEVLGVPLLSLHTPFCDCSCYFFLSLCGVANRMGSERVKLIGAVGVKIPEGSIADVQDSYKYHGIQQANGKHDEAARKSAKTKYLQRVKQVLKSQLNGRHKVRAITAEKH</sequence>
<evidence type="ECO:0000313" key="2">
    <source>
        <dbReference type="Proteomes" id="UP000831701"/>
    </source>
</evidence>
<keyword evidence="2" id="KW-1185">Reference proteome</keyword>
<dbReference type="EMBL" id="CM041551">
    <property type="protein sequence ID" value="KAI3355011.1"/>
    <property type="molecule type" value="Genomic_DNA"/>
</dbReference>
<organism evidence="1 2">
    <name type="scientific">Scortum barcoo</name>
    <name type="common">barcoo grunter</name>
    <dbReference type="NCBI Taxonomy" id="214431"/>
    <lineage>
        <taxon>Eukaryota</taxon>
        <taxon>Metazoa</taxon>
        <taxon>Chordata</taxon>
        <taxon>Craniata</taxon>
        <taxon>Vertebrata</taxon>
        <taxon>Euteleostomi</taxon>
        <taxon>Actinopterygii</taxon>
        <taxon>Neopterygii</taxon>
        <taxon>Teleostei</taxon>
        <taxon>Neoteleostei</taxon>
        <taxon>Acanthomorphata</taxon>
        <taxon>Eupercaria</taxon>
        <taxon>Centrarchiformes</taxon>
        <taxon>Terapontoidei</taxon>
        <taxon>Terapontidae</taxon>
        <taxon>Scortum</taxon>
    </lineage>
</organism>
<dbReference type="Proteomes" id="UP000831701">
    <property type="component" value="Chromosome 21"/>
</dbReference>